<evidence type="ECO:0000256" key="11">
    <source>
        <dbReference type="ARBA" id="ARBA00023136"/>
    </source>
</evidence>
<evidence type="ECO:0000256" key="8">
    <source>
        <dbReference type="ARBA" id="ARBA00022958"/>
    </source>
</evidence>
<feature type="transmembrane region" description="Helical" evidence="13">
    <location>
        <begin position="182"/>
        <end position="202"/>
    </location>
</feature>
<feature type="transmembrane region" description="Helical" evidence="13">
    <location>
        <begin position="333"/>
        <end position="355"/>
    </location>
</feature>
<evidence type="ECO:0000256" key="2">
    <source>
        <dbReference type="ARBA" id="ARBA00009137"/>
    </source>
</evidence>
<gene>
    <name evidence="14" type="ORF">CSB45_12385</name>
</gene>
<dbReference type="Pfam" id="PF02386">
    <property type="entry name" value="TrkH"/>
    <property type="match status" value="1"/>
</dbReference>
<dbReference type="InterPro" id="IPR003445">
    <property type="entry name" value="Cat_transpt"/>
</dbReference>
<feature type="binding site" evidence="12">
    <location>
        <position position="220"/>
    </location>
    <ligand>
        <name>K(+)</name>
        <dbReference type="ChEBI" id="CHEBI:29103"/>
    </ligand>
</feature>
<feature type="transmembrane region" description="Helical" evidence="13">
    <location>
        <begin position="271"/>
        <end position="291"/>
    </location>
</feature>
<sequence>MRYNIVARLLGLLIISIAVNMLGALAWALYFAEAVWKYILLSMSISCLLGGGLYWLGRCSKETHLSRKEAMLMVGGGWFVAGIVGALPFYLSGYIPHFYDAFFETISGFTTTGASILTDIEALPKGLLFWRSYTHWLGGMGIIVLFVAIFPFLEISGKKMYQFEVPGPDVGGLRPKIQTSAFILWSIYVGISVLETLALWAAGMPLYDSMCHTFGTMATGGFSTKNTSIGFYDSAVIYLIITVFMVIAGANFSLYYFLLKGKFTQVWRDSELRVYLSIIGISTFVFTYLLYTQDYFATAFDSGVSAFFNVVSIMTTTGYGTTDTDLWPMLTKAWLLVLMFIGGCGGSTGGGIKVVRLVMLLKHAYAQIVSSYSPQRKFPFKLSGKAVGQPVIERTLSFFFIYLFVYGVGVLVIAAYGYDWPVTVSSVAACLNNIGPGFSLVGATGNYAFMAPFPKVFLSIYMVAGRLELFAVLICLLPDFWKR</sequence>
<keyword evidence="10" id="KW-0406">Ion transport</keyword>
<evidence type="ECO:0000256" key="4">
    <source>
        <dbReference type="ARBA" id="ARBA00022475"/>
    </source>
</evidence>
<name>A0A2G6E2P2_9BACT</name>
<dbReference type="Proteomes" id="UP000229740">
    <property type="component" value="Unassembled WGS sequence"/>
</dbReference>
<keyword evidence="7 13" id="KW-0812">Transmembrane</keyword>
<keyword evidence="11 13" id="KW-0472">Membrane</keyword>
<organism evidence="14 15">
    <name type="scientific">candidate division KSB3 bacterium</name>
    <dbReference type="NCBI Taxonomy" id="2044937"/>
    <lineage>
        <taxon>Bacteria</taxon>
        <taxon>candidate division KSB3</taxon>
    </lineage>
</organism>
<dbReference type="GO" id="GO:0015379">
    <property type="term" value="F:potassium:chloride symporter activity"/>
    <property type="evidence" value="ECO:0007669"/>
    <property type="project" value="InterPro"/>
</dbReference>
<keyword evidence="5" id="KW-0997">Cell inner membrane</keyword>
<feature type="transmembrane region" description="Helical" evidence="13">
    <location>
        <begin position="38"/>
        <end position="57"/>
    </location>
</feature>
<evidence type="ECO:0000256" key="7">
    <source>
        <dbReference type="ARBA" id="ARBA00022692"/>
    </source>
</evidence>
<keyword evidence="9 13" id="KW-1133">Transmembrane helix</keyword>
<evidence type="ECO:0000256" key="10">
    <source>
        <dbReference type="ARBA" id="ARBA00023065"/>
    </source>
</evidence>
<keyword evidence="3" id="KW-0813">Transport</keyword>
<dbReference type="AlphaFoldDB" id="A0A2G6E2P2"/>
<feature type="binding site" evidence="12">
    <location>
        <position position="112"/>
    </location>
    <ligand>
        <name>K(+)</name>
        <dbReference type="ChEBI" id="CHEBI:29103"/>
    </ligand>
</feature>
<feature type="transmembrane region" description="Helical" evidence="13">
    <location>
        <begin position="133"/>
        <end position="153"/>
    </location>
</feature>
<feature type="transmembrane region" description="Helical" evidence="13">
    <location>
        <begin position="12"/>
        <end position="32"/>
    </location>
</feature>
<feature type="transmembrane region" description="Helical" evidence="13">
    <location>
        <begin position="235"/>
        <end position="259"/>
    </location>
</feature>
<keyword evidence="12" id="KW-0479">Metal-binding</keyword>
<feature type="transmembrane region" description="Helical" evidence="13">
    <location>
        <begin position="456"/>
        <end position="477"/>
    </location>
</feature>
<comment type="caution">
    <text evidence="14">The sequence shown here is derived from an EMBL/GenBank/DDBJ whole genome shotgun (WGS) entry which is preliminary data.</text>
</comment>
<evidence type="ECO:0000256" key="12">
    <source>
        <dbReference type="PIRSR" id="PIRSR006247-1"/>
    </source>
</evidence>
<evidence type="ECO:0000256" key="3">
    <source>
        <dbReference type="ARBA" id="ARBA00022448"/>
    </source>
</evidence>
<evidence type="ECO:0000313" key="14">
    <source>
        <dbReference type="EMBL" id="PID56172.1"/>
    </source>
</evidence>
<reference evidence="14 15" key="1">
    <citation type="submission" date="2017-10" db="EMBL/GenBank/DDBJ databases">
        <title>Novel microbial diversity and functional potential in the marine mammal oral microbiome.</title>
        <authorList>
            <person name="Dudek N.K."/>
            <person name="Sun C.L."/>
            <person name="Burstein D."/>
            <person name="Kantor R.S."/>
            <person name="Aliaga Goltsman D.S."/>
            <person name="Bik E.M."/>
            <person name="Thomas B.C."/>
            <person name="Banfield J.F."/>
            <person name="Relman D.A."/>
        </authorList>
    </citation>
    <scope>NUCLEOTIDE SEQUENCE [LARGE SCALE GENOMIC DNA]</scope>
    <source>
        <strain evidence="14">DOLZORAL124_49_17</strain>
    </source>
</reference>
<protein>
    <submittedName>
        <fullName evidence="14">Potassium transporter</fullName>
    </submittedName>
</protein>
<dbReference type="GO" id="GO:0005886">
    <property type="term" value="C:plasma membrane"/>
    <property type="evidence" value="ECO:0007669"/>
    <property type="project" value="UniProtKB-SubCell"/>
</dbReference>
<evidence type="ECO:0000256" key="1">
    <source>
        <dbReference type="ARBA" id="ARBA00004429"/>
    </source>
</evidence>
<accession>A0A2G6E2P2</accession>
<dbReference type="EMBL" id="PDPS01000037">
    <property type="protein sequence ID" value="PID56172.1"/>
    <property type="molecule type" value="Genomic_DNA"/>
</dbReference>
<evidence type="ECO:0000313" key="15">
    <source>
        <dbReference type="Proteomes" id="UP000229740"/>
    </source>
</evidence>
<dbReference type="GO" id="GO:0046872">
    <property type="term" value="F:metal ion binding"/>
    <property type="evidence" value="ECO:0007669"/>
    <property type="project" value="UniProtKB-KW"/>
</dbReference>
<dbReference type="PIRSF" id="PIRSF006247">
    <property type="entry name" value="TrkH"/>
    <property type="match status" value="1"/>
</dbReference>
<evidence type="ECO:0000256" key="6">
    <source>
        <dbReference type="ARBA" id="ARBA00022538"/>
    </source>
</evidence>
<feature type="transmembrane region" description="Helical" evidence="13">
    <location>
        <begin position="399"/>
        <end position="418"/>
    </location>
</feature>
<feature type="binding site" evidence="12">
    <location>
        <position position="316"/>
    </location>
    <ligand>
        <name>K(+)</name>
        <dbReference type="ChEBI" id="CHEBI:29103"/>
    </ligand>
</feature>
<proteinExistence type="inferred from homology"/>
<evidence type="ECO:0000256" key="9">
    <source>
        <dbReference type="ARBA" id="ARBA00022989"/>
    </source>
</evidence>
<evidence type="ECO:0000256" key="5">
    <source>
        <dbReference type="ARBA" id="ARBA00022519"/>
    </source>
</evidence>
<feature type="binding site" evidence="12">
    <location>
        <position position="317"/>
    </location>
    <ligand>
        <name>K(+)</name>
        <dbReference type="ChEBI" id="CHEBI:29103"/>
    </ligand>
</feature>
<keyword evidence="8 12" id="KW-0630">Potassium</keyword>
<comment type="similarity">
    <text evidence="2">Belongs to the TrkH potassium transport family.</text>
</comment>
<evidence type="ECO:0000256" key="13">
    <source>
        <dbReference type="SAM" id="Phobius"/>
    </source>
</evidence>
<comment type="subcellular location">
    <subcellularLocation>
        <location evidence="1">Cell inner membrane</location>
        <topology evidence="1">Multi-pass membrane protein</topology>
    </subcellularLocation>
</comment>
<feature type="binding site" evidence="12">
    <location>
        <position position="433"/>
    </location>
    <ligand>
        <name>K(+)</name>
        <dbReference type="ChEBI" id="CHEBI:29103"/>
    </ligand>
</feature>
<dbReference type="InterPro" id="IPR004772">
    <property type="entry name" value="TrkH"/>
</dbReference>
<keyword evidence="6" id="KW-0633">Potassium transport</keyword>
<keyword evidence="4" id="KW-1003">Cell membrane</keyword>
<feature type="binding site" evidence="12">
    <location>
        <position position="111"/>
    </location>
    <ligand>
        <name>K(+)</name>
        <dbReference type="ChEBI" id="CHEBI:29103"/>
    </ligand>
</feature>
<feature type="transmembrane region" description="Helical" evidence="13">
    <location>
        <begin position="69"/>
        <end position="91"/>
    </location>
</feature>
<dbReference type="PANTHER" id="PTHR32024:SF2">
    <property type="entry name" value="TRK SYSTEM POTASSIUM UPTAKE PROTEIN TRKG-RELATED"/>
    <property type="match status" value="1"/>
</dbReference>
<dbReference type="PANTHER" id="PTHR32024">
    <property type="entry name" value="TRK SYSTEM POTASSIUM UPTAKE PROTEIN TRKG-RELATED"/>
    <property type="match status" value="1"/>
</dbReference>